<dbReference type="Proteomes" id="UP000622580">
    <property type="component" value="Unassembled WGS sequence"/>
</dbReference>
<gene>
    <name evidence="2" type="primary">hfaA</name>
    <name evidence="2" type="ORF">JKL49_07865</name>
</gene>
<evidence type="ECO:0000313" key="3">
    <source>
        <dbReference type="Proteomes" id="UP000622580"/>
    </source>
</evidence>
<reference evidence="2" key="1">
    <citation type="submission" date="2021-04" db="EMBL/GenBank/DDBJ databases">
        <title>Draft genome assembly of strain Phenylobacterium sp. 20VBR1 using MiniION and Illumina platforms.</title>
        <authorList>
            <person name="Thomas F.A."/>
            <person name="Krishnan K.P."/>
            <person name="Sinha R.K."/>
        </authorList>
    </citation>
    <scope>NUCLEOTIDE SEQUENCE</scope>
    <source>
        <strain evidence="2">20VBR1</strain>
    </source>
</reference>
<dbReference type="AlphaFoldDB" id="A0A941HW95"/>
<keyword evidence="1" id="KW-0732">Signal</keyword>
<dbReference type="EMBL" id="JAGSGD010000001">
    <property type="protein sequence ID" value="MBR7619305.1"/>
    <property type="molecule type" value="Genomic_DNA"/>
</dbReference>
<dbReference type="InterPro" id="IPR049851">
    <property type="entry name" value="Holdfast_HfaA"/>
</dbReference>
<accession>A0A941HW95</accession>
<comment type="caution">
    <text evidence="2">The sequence shown here is derived from an EMBL/GenBank/DDBJ whole genome shotgun (WGS) entry which is preliminary data.</text>
</comment>
<protein>
    <submittedName>
        <fullName evidence="2">Holdfast anchoring protein HfaA</fullName>
    </submittedName>
</protein>
<proteinExistence type="predicted"/>
<dbReference type="NCBIfam" id="NF037934">
    <property type="entry name" value="holdfast_HfaA"/>
    <property type="match status" value="1"/>
</dbReference>
<feature type="chain" id="PRO_5037268115" evidence="1">
    <location>
        <begin position="30"/>
        <end position="149"/>
    </location>
</feature>
<keyword evidence="3" id="KW-1185">Reference proteome</keyword>
<feature type="signal peptide" evidence="1">
    <location>
        <begin position="1"/>
        <end position="29"/>
    </location>
</feature>
<organism evidence="2 3">
    <name type="scientific">Phenylobacterium glaciei</name>
    <dbReference type="NCBI Taxonomy" id="2803784"/>
    <lineage>
        <taxon>Bacteria</taxon>
        <taxon>Pseudomonadati</taxon>
        <taxon>Pseudomonadota</taxon>
        <taxon>Alphaproteobacteria</taxon>
        <taxon>Caulobacterales</taxon>
        <taxon>Caulobacteraceae</taxon>
        <taxon>Phenylobacterium</taxon>
    </lineage>
</organism>
<name>A0A941HW95_9CAUL</name>
<evidence type="ECO:0000256" key="1">
    <source>
        <dbReference type="SAM" id="SignalP"/>
    </source>
</evidence>
<evidence type="ECO:0000313" key="2">
    <source>
        <dbReference type="EMBL" id="MBR7619305.1"/>
    </source>
</evidence>
<dbReference type="RefSeq" id="WP_215339634.1">
    <property type="nucleotide sequence ID" value="NZ_JAGSGD010000001.1"/>
</dbReference>
<sequence>MAAAPPAAPRLVWLAGILAVSLVAGQANAQAMATNSADFNAGYGRVAGSENHPVEVSTRDANGNRIIVDGLMLTGEDQSSFSSASGVVDAYAGVGALSGGATAIGNNLTVVTQGNYNTVIINSTQTNTGAVTANASANASANGGVGNGQ</sequence>